<dbReference type="PANTHER" id="PTHR38590:SF1">
    <property type="entry name" value="BLL0828 PROTEIN"/>
    <property type="match status" value="1"/>
</dbReference>
<dbReference type="OrthoDB" id="9798754at2"/>
<protein>
    <recommendedName>
        <fullName evidence="2">DUF559 domain-containing protein</fullName>
    </recommendedName>
</protein>
<dbReference type="SUPFAM" id="SSF52980">
    <property type="entry name" value="Restriction endonuclease-like"/>
    <property type="match status" value="1"/>
</dbReference>
<dbReference type="Proteomes" id="UP000316476">
    <property type="component" value="Unassembled WGS sequence"/>
</dbReference>
<proteinExistence type="predicted"/>
<evidence type="ECO:0000259" key="2">
    <source>
        <dbReference type="Pfam" id="PF04480"/>
    </source>
</evidence>
<gene>
    <name evidence="3" type="ORF">V7x_25890</name>
</gene>
<dbReference type="InterPro" id="IPR047216">
    <property type="entry name" value="Endonuclease_DUF559_bact"/>
</dbReference>
<dbReference type="PANTHER" id="PTHR38590">
    <property type="entry name" value="BLL0828 PROTEIN"/>
    <property type="match status" value="1"/>
</dbReference>
<feature type="region of interest" description="Disordered" evidence="1">
    <location>
        <begin position="131"/>
        <end position="152"/>
    </location>
</feature>
<name>A0A5C6FVJ2_9PLAN</name>
<evidence type="ECO:0000256" key="1">
    <source>
        <dbReference type="SAM" id="MobiDB-lite"/>
    </source>
</evidence>
<reference evidence="3 4" key="1">
    <citation type="submission" date="2019-02" db="EMBL/GenBank/DDBJ databases">
        <title>Deep-cultivation of Planctomycetes and their phenomic and genomic characterization uncovers novel biology.</title>
        <authorList>
            <person name="Wiegand S."/>
            <person name="Jogler M."/>
            <person name="Boedeker C."/>
            <person name="Pinto D."/>
            <person name="Vollmers J."/>
            <person name="Rivas-Marin E."/>
            <person name="Kohn T."/>
            <person name="Peeters S.H."/>
            <person name="Heuer A."/>
            <person name="Rast P."/>
            <person name="Oberbeckmann S."/>
            <person name="Bunk B."/>
            <person name="Jeske O."/>
            <person name="Meyerdierks A."/>
            <person name="Storesund J.E."/>
            <person name="Kallscheuer N."/>
            <person name="Luecker S."/>
            <person name="Lage O.M."/>
            <person name="Pohl T."/>
            <person name="Merkel B.J."/>
            <person name="Hornburger P."/>
            <person name="Mueller R.-W."/>
            <person name="Bruemmer F."/>
            <person name="Labrenz M."/>
            <person name="Spormann A.M."/>
            <person name="Op Den Camp H."/>
            <person name="Overmann J."/>
            <person name="Amann R."/>
            <person name="Jetten M.S.M."/>
            <person name="Mascher T."/>
            <person name="Medema M.H."/>
            <person name="Devos D.P."/>
            <person name="Kaster A.-K."/>
            <person name="Ovreas L."/>
            <person name="Rohde M."/>
            <person name="Galperin M.Y."/>
            <person name="Jogler C."/>
        </authorList>
    </citation>
    <scope>NUCLEOTIDE SEQUENCE [LARGE SCALE GENOMIC DNA]</scope>
    <source>
        <strain evidence="3 4">V7</strain>
    </source>
</reference>
<dbReference type="AlphaFoldDB" id="A0A5C6FVJ2"/>
<evidence type="ECO:0000313" key="4">
    <source>
        <dbReference type="Proteomes" id="UP000316476"/>
    </source>
</evidence>
<sequence length="152" mass="17127">MARKTSEQRLINHARQRRSESTTSEGLLWSLLRGKQLCGLKFRREHPVGSFIADFACVSERAVVEIDGGYHDENAESDLHRQNAIEGLGWRVIRFTDQEVEQDAEAVCRAIASFLGIPYEFRKRALGGSGFRSVHASPAKRGREGRHRPPLA</sequence>
<dbReference type="Gene3D" id="3.40.960.10">
    <property type="entry name" value="VSR Endonuclease"/>
    <property type="match status" value="1"/>
</dbReference>
<dbReference type="InterPro" id="IPR007569">
    <property type="entry name" value="DUF559"/>
</dbReference>
<evidence type="ECO:0000313" key="3">
    <source>
        <dbReference type="EMBL" id="TWU67017.1"/>
    </source>
</evidence>
<dbReference type="Pfam" id="PF04480">
    <property type="entry name" value="DUF559"/>
    <property type="match status" value="1"/>
</dbReference>
<feature type="compositionally biased region" description="Basic residues" evidence="1">
    <location>
        <begin position="138"/>
        <end position="152"/>
    </location>
</feature>
<dbReference type="InterPro" id="IPR011335">
    <property type="entry name" value="Restrct_endonuc-II-like"/>
</dbReference>
<dbReference type="RefSeq" id="WP_146413520.1">
    <property type="nucleotide sequence ID" value="NZ_SJPZ01000001.1"/>
</dbReference>
<dbReference type="EMBL" id="SJPZ01000001">
    <property type="protein sequence ID" value="TWU67017.1"/>
    <property type="molecule type" value="Genomic_DNA"/>
</dbReference>
<comment type="caution">
    <text evidence="3">The sequence shown here is derived from an EMBL/GenBank/DDBJ whole genome shotgun (WGS) entry which is preliminary data.</text>
</comment>
<organism evidence="3 4">
    <name type="scientific">Crateriforma conspicua</name>
    <dbReference type="NCBI Taxonomy" id="2527996"/>
    <lineage>
        <taxon>Bacteria</taxon>
        <taxon>Pseudomonadati</taxon>
        <taxon>Planctomycetota</taxon>
        <taxon>Planctomycetia</taxon>
        <taxon>Planctomycetales</taxon>
        <taxon>Planctomycetaceae</taxon>
        <taxon>Crateriforma</taxon>
    </lineage>
</organism>
<dbReference type="CDD" id="cd01038">
    <property type="entry name" value="Endonuclease_DUF559"/>
    <property type="match status" value="1"/>
</dbReference>
<feature type="domain" description="DUF559" evidence="2">
    <location>
        <begin position="10"/>
        <end position="114"/>
    </location>
</feature>
<accession>A0A5C6FVJ2</accession>